<dbReference type="RefSeq" id="XP_020831869.1">
    <property type="nucleotide sequence ID" value="XM_020976210.1"/>
</dbReference>
<name>A0A6P5JER7_PHACI</name>
<dbReference type="RefSeq" id="XP_020831868.1">
    <property type="nucleotide sequence ID" value="XM_020976209.1"/>
</dbReference>
<dbReference type="GeneID" id="110200816"/>
<evidence type="ECO:0000313" key="3">
    <source>
        <dbReference type="RefSeq" id="XP_020831868.1"/>
    </source>
</evidence>
<dbReference type="RefSeq" id="XP_020831890.1">
    <property type="nucleotide sequence ID" value="XM_020976231.1"/>
</dbReference>
<evidence type="ECO:0000256" key="1">
    <source>
        <dbReference type="SAM" id="MobiDB-lite"/>
    </source>
</evidence>
<evidence type="ECO:0000313" key="5">
    <source>
        <dbReference type="RefSeq" id="XP_020831873.1"/>
    </source>
</evidence>
<organism evidence="2 5">
    <name type="scientific">Phascolarctos cinereus</name>
    <name type="common">Koala</name>
    <dbReference type="NCBI Taxonomy" id="38626"/>
    <lineage>
        <taxon>Eukaryota</taxon>
        <taxon>Metazoa</taxon>
        <taxon>Chordata</taxon>
        <taxon>Craniata</taxon>
        <taxon>Vertebrata</taxon>
        <taxon>Euteleostomi</taxon>
        <taxon>Mammalia</taxon>
        <taxon>Metatheria</taxon>
        <taxon>Diprotodontia</taxon>
        <taxon>Phascolarctidae</taxon>
        <taxon>Phascolarctos</taxon>
    </lineage>
</organism>
<dbReference type="Proteomes" id="UP000515140">
    <property type="component" value="Unplaced"/>
</dbReference>
<evidence type="ECO:0000313" key="9">
    <source>
        <dbReference type="RefSeq" id="XP_020831895.1"/>
    </source>
</evidence>
<sequence length="281" mass="32112">MDGSPAQSFPPKLGAPHVIGVKSLLPPKIPVRSCSPQRRGGSPRKPRGRSRSLTRSHSFSPASKRTRWVRSHSQSPRPIWRPTSARANACAQPPPQLIRPGGSRKKSALSRSSQFQTGPWAAPRACMPPKNREEEVLDHSWSPYCLPVPGISSPLAQEMNERFFQTLKEGHVHQSLGTTAPIQKALRRLRLQCLRAEEEWVLELTRQQELERTRGPKFKWYEMKSSQFHYEAHKHNERLRNSHKSPLLCDYRQELASEAKEFDKRSLPAHLDSFLTQQDDQ</sequence>
<gene>
    <name evidence="3 4 5 6 7 8 9" type="primary">LOC110200816</name>
</gene>
<dbReference type="RefSeq" id="XP_020831877.1">
    <property type="nucleotide sequence ID" value="XM_020976218.1"/>
</dbReference>
<reference evidence="3 4" key="1">
    <citation type="submission" date="2025-04" db="UniProtKB">
        <authorList>
            <consortium name="RefSeq"/>
        </authorList>
    </citation>
    <scope>IDENTIFICATION</scope>
    <source>
        <tissue evidence="3 4">Spleen</tissue>
    </source>
</reference>
<protein>
    <submittedName>
        <fullName evidence="3 4">Uncharacterized protein LOC110200816 isoform X1</fullName>
    </submittedName>
</protein>
<evidence type="ECO:0000313" key="6">
    <source>
        <dbReference type="RefSeq" id="XP_020831877.1"/>
    </source>
</evidence>
<evidence type="ECO:0000313" key="8">
    <source>
        <dbReference type="RefSeq" id="XP_020831890.1"/>
    </source>
</evidence>
<proteinExistence type="predicted"/>
<keyword evidence="2" id="KW-1185">Reference proteome</keyword>
<dbReference type="AlphaFoldDB" id="A0A6P5JER7"/>
<dbReference type="RefSeq" id="XP_020831895.1">
    <property type="nucleotide sequence ID" value="XM_020976236.1"/>
</dbReference>
<evidence type="ECO:0000313" key="4">
    <source>
        <dbReference type="RefSeq" id="XP_020831869.1"/>
    </source>
</evidence>
<accession>A0A6P5JER7</accession>
<evidence type="ECO:0000313" key="2">
    <source>
        <dbReference type="Proteomes" id="UP000515140"/>
    </source>
</evidence>
<dbReference type="RefSeq" id="XP_020831873.1">
    <property type="nucleotide sequence ID" value="XM_020976214.1"/>
</dbReference>
<dbReference type="RefSeq" id="XP_020831884.1">
    <property type="nucleotide sequence ID" value="XM_020976225.1"/>
</dbReference>
<feature type="compositionally biased region" description="Basic residues" evidence="1">
    <location>
        <begin position="41"/>
        <end position="54"/>
    </location>
</feature>
<dbReference type="KEGG" id="pcw:110200816"/>
<evidence type="ECO:0000313" key="7">
    <source>
        <dbReference type="RefSeq" id="XP_020831884.1"/>
    </source>
</evidence>
<feature type="region of interest" description="Disordered" evidence="1">
    <location>
        <begin position="1"/>
        <end position="127"/>
    </location>
</feature>